<dbReference type="SUPFAM" id="SSF47353">
    <property type="entry name" value="Retrovirus capsid dimerization domain-like"/>
    <property type="match status" value="1"/>
</dbReference>
<dbReference type="SMART" id="SM00431">
    <property type="entry name" value="SCAN"/>
    <property type="match status" value="1"/>
</dbReference>
<dbReference type="PROSITE" id="PS50804">
    <property type="entry name" value="SCAN_BOX"/>
    <property type="match status" value="1"/>
</dbReference>
<dbReference type="InterPro" id="IPR038269">
    <property type="entry name" value="SCAN_sf"/>
</dbReference>
<dbReference type="Ensembl" id="ENSCPRT00005027690.1">
    <property type="protein sequence ID" value="ENSCPRP00005023720.1"/>
    <property type="gene ID" value="ENSCPRG00005016456.1"/>
</dbReference>
<evidence type="ECO:0000256" key="1">
    <source>
        <dbReference type="SAM" id="MobiDB-lite"/>
    </source>
</evidence>
<keyword evidence="4" id="KW-1185">Reference proteome</keyword>
<dbReference type="InterPro" id="IPR003309">
    <property type="entry name" value="SCAN_dom"/>
</dbReference>
<accession>A0A7M4FGW5</accession>
<reference evidence="3" key="2">
    <citation type="submission" date="2025-09" db="UniProtKB">
        <authorList>
            <consortium name="Ensembl"/>
        </authorList>
    </citation>
    <scope>IDENTIFICATION</scope>
</reference>
<feature type="domain" description="SCAN box" evidence="2">
    <location>
        <begin position="33"/>
        <end position="90"/>
    </location>
</feature>
<dbReference type="PANTHER" id="PTHR46888:SF1">
    <property type="entry name" value="RIBONUCLEASE H"/>
    <property type="match status" value="1"/>
</dbReference>
<dbReference type="PANTHER" id="PTHR46888">
    <property type="entry name" value="ZINC KNUCKLE DOMAINCONTAINING PROTEIN-RELATED"/>
    <property type="match status" value="1"/>
</dbReference>
<organism evidence="3 4">
    <name type="scientific">Crocodylus porosus</name>
    <name type="common">Saltwater crocodile</name>
    <name type="synonym">Estuarine crocodile</name>
    <dbReference type="NCBI Taxonomy" id="8502"/>
    <lineage>
        <taxon>Eukaryota</taxon>
        <taxon>Metazoa</taxon>
        <taxon>Chordata</taxon>
        <taxon>Craniata</taxon>
        <taxon>Vertebrata</taxon>
        <taxon>Euteleostomi</taxon>
        <taxon>Archelosauria</taxon>
        <taxon>Archosauria</taxon>
        <taxon>Crocodylia</taxon>
        <taxon>Longirostres</taxon>
        <taxon>Crocodylidae</taxon>
        <taxon>Crocodylus</taxon>
    </lineage>
</organism>
<evidence type="ECO:0000313" key="4">
    <source>
        <dbReference type="Proteomes" id="UP000594220"/>
    </source>
</evidence>
<evidence type="ECO:0000313" key="3">
    <source>
        <dbReference type="Ensembl" id="ENSCPRP00005023720.1"/>
    </source>
</evidence>
<dbReference type="Pfam" id="PF02023">
    <property type="entry name" value="SCAN"/>
    <property type="match status" value="1"/>
</dbReference>
<feature type="region of interest" description="Disordered" evidence="1">
    <location>
        <begin position="151"/>
        <end position="173"/>
    </location>
</feature>
<evidence type="ECO:0000259" key="2">
    <source>
        <dbReference type="PROSITE" id="PS50804"/>
    </source>
</evidence>
<proteinExistence type="predicted"/>
<name>A0A7M4FGW5_CROPO</name>
<reference evidence="3" key="1">
    <citation type="submission" date="2025-08" db="UniProtKB">
        <authorList>
            <consortium name="Ensembl"/>
        </authorList>
    </citation>
    <scope>IDENTIFICATION</scope>
</reference>
<protein>
    <recommendedName>
        <fullName evidence="2">SCAN box domain-containing protein</fullName>
    </recommendedName>
</protein>
<dbReference type="Proteomes" id="UP000594220">
    <property type="component" value="Unplaced"/>
</dbReference>
<sequence>GKSGQAGQQSEGLGNVVKAEILHQLEITPEKHRQAFRAKKAEERKFPRVLWQCLADLLNKWLRPELLSKEQVYDQILLEQFINDLEEDTQRESLQLAEQFNTAQGSCRQVKTAKGTEAPVNKSIDFKMGRKKTPLNLACFTCRQKGHIARNRPRGSQFGLANEPGLADGRQGQGLPRELVRPFEAQSLLSAQFSLYFLSPHLLIAFSLFPS</sequence>
<dbReference type="AlphaFoldDB" id="A0A7M4FGW5"/>
<dbReference type="GeneTree" id="ENSGT00960000189285"/>
<dbReference type="Gene3D" id="1.10.4020.10">
    <property type="entry name" value="DNA breaking-rejoining enzymes"/>
    <property type="match status" value="1"/>
</dbReference>